<evidence type="ECO:0000256" key="2">
    <source>
        <dbReference type="SAM" id="MobiDB-lite"/>
    </source>
</evidence>
<proteinExistence type="predicted"/>
<dbReference type="GeneID" id="94826736"/>
<dbReference type="AlphaFoldDB" id="A0A1J4KHE1"/>
<evidence type="ECO:0000256" key="1">
    <source>
        <dbReference type="SAM" id="Coils"/>
    </source>
</evidence>
<feature type="region of interest" description="Disordered" evidence="2">
    <location>
        <begin position="649"/>
        <end position="688"/>
    </location>
</feature>
<feature type="compositionally biased region" description="Polar residues" evidence="2">
    <location>
        <begin position="544"/>
        <end position="553"/>
    </location>
</feature>
<dbReference type="EMBL" id="MLAK01000649">
    <property type="protein sequence ID" value="OHT09078.1"/>
    <property type="molecule type" value="Genomic_DNA"/>
</dbReference>
<dbReference type="VEuPathDB" id="TrichDB:TRFO_04657"/>
<feature type="coiled-coil region" evidence="1">
    <location>
        <begin position="197"/>
        <end position="224"/>
    </location>
</feature>
<dbReference type="RefSeq" id="XP_068362214.1">
    <property type="nucleotide sequence ID" value="XM_068492032.1"/>
</dbReference>
<sequence>MDLIDDEIIQLGINTHQQASILIRQAIAATTTHEKDKIINDLKLTWKTHSNCMQQVQMWNGTLNNVLSKLNQKEAQRTNEYIVLKRNTRFLKAIRKNKLPNFDLKEKIDKIKEVEADIVKQGQNVYYSGMELNEDNPYSCFKISEKDTDSQLMLDIKLKDLTFKRLESLAYALKKRSFTLDDSEDLSLTVSEKFGNLYGMINEYEDLKKENQELKEEELLNINNPLIKRRNTSLISTSLLTDIVLALQTELYNQHFVGNSLLMKPNYNNSEIDFPAFCKNLNQNNENTPMLINNSTKKAQSDELNFLKKEFSTNINSETINDIVIAQTPLEKLNTYHQIIYEQELTIKHIIDEISPLRLVKHANSDLLVTQEREHRLWIMNDKFLDQIKDIQDHIEEAYQYSRKVYSTILHLLDQKRLFGISHGELIFKYQSLRDTNMQLLDILDNNENICNSLSHTINAFGFSMMFSNPDNVNIINSFFKNAITKIENERNEIQRLNSPRQPKEEEDECDNLMKMHKNMMKRNLLFSKGKKQRRLLNSQDKISRSGSFSNANGRKVQFEKPNPISNTSKAHILNYLSKVNEIMDSIKGERNDYHSEISGKLHFSLGELRYDFYNLIRDMENSMRNSFSTIKISNDNVLRIQKMDVEIDSNMEQKQDHEAQTEDESTGKVKPPTKEKTKSNNGRKIKK</sequence>
<gene>
    <name evidence="3" type="ORF">TRFO_04657</name>
</gene>
<evidence type="ECO:0000313" key="3">
    <source>
        <dbReference type="EMBL" id="OHT09078.1"/>
    </source>
</evidence>
<accession>A0A1J4KHE1</accession>
<feature type="compositionally biased region" description="Basic and acidic residues" evidence="2">
    <location>
        <begin position="649"/>
        <end position="661"/>
    </location>
</feature>
<organism evidence="3 4">
    <name type="scientific">Tritrichomonas foetus</name>
    <dbReference type="NCBI Taxonomy" id="1144522"/>
    <lineage>
        <taxon>Eukaryota</taxon>
        <taxon>Metamonada</taxon>
        <taxon>Parabasalia</taxon>
        <taxon>Tritrichomonadida</taxon>
        <taxon>Tritrichomonadidae</taxon>
        <taxon>Tritrichomonas</taxon>
    </lineage>
</organism>
<keyword evidence="4" id="KW-1185">Reference proteome</keyword>
<reference evidence="3" key="1">
    <citation type="submission" date="2016-10" db="EMBL/GenBank/DDBJ databases">
        <authorList>
            <person name="Benchimol M."/>
            <person name="Almeida L.G."/>
            <person name="Vasconcelos A.T."/>
            <person name="Perreira-Neves A."/>
            <person name="Rosa I.A."/>
            <person name="Tasca T."/>
            <person name="Bogo M.R."/>
            <person name="de Souza W."/>
        </authorList>
    </citation>
    <scope>NUCLEOTIDE SEQUENCE [LARGE SCALE GENOMIC DNA]</scope>
    <source>
        <strain evidence="3">K</strain>
    </source>
</reference>
<comment type="caution">
    <text evidence="3">The sequence shown here is derived from an EMBL/GenBank/DDBJ whole genome shotgun (WGS) entry which is preliminary data.</text>
</comment>
<dbReference type="OrthoDB" id="10609842at2759"/>
<protein>
    <submittedName>
        <fullName evidence="3">Uncharacterized protein</fullName>
    </submittedName>
</protein>
<evidence type="ECO:0000313" key="4">
    <source>
        <dbReference type="Proteomes" id="UP000179807"/>
    </source>
</evidence>
<dbReference type="Proteomes" id="UP000179807">
    <property type="component" value="Unassembled WGS sequence"/>
</dbReference>
<keyword evidence="1" id="KW-0175">Coiled coil</keyword>
<name>A0A1J4KHE1_9EUKA</name>
<feature type="region of interest" description="Disordered" evidence="2">
    <location>
        <begin position="544"/>
        <end position="564"/>
    </location>
</feature>